<organism evidence="2 3">
    <name type="scientific">Kalanchoe fedtschenkoi</name>
    <name type="common">Lavender scallops</name>
    <name type="synonym">South American air plant</name>
    <dbReference type="NCBI Taxonomy" id="63787"/>
    <lineage>
        <taxon>Eukaryota</taxon>
        <taxon>Viridiplantae</taxon>
        <taxon>Streptophyta</taxon>
        <taxon>Embryophyta</taxon>
        <taxon>Tracheophyta</taxon>
        <taxon>Spermatophyta</taxon>
        <taxon>Magnoliopsida</taxon>
        <taxon>eudicotyledons</taxon>
        <taxon>Gunneridae</taxon>
        <taxon>Pentapetalae</taxon>
        <taxon>Saxifragales</taxon>
        <taxon>Crassulaceae</taxon>
        <taxon>Kalanchoe</taxon>
    </lineage>
</organism>
<feature type="coiled-coil region" evidence="1">
    <location>
        <begin position="80"/>
        <end position="117"/>
    </location>
</feature>
<reference evidence="2" key="1">
    <citation type="submission" date="2021-01" db="UniProtKB">
        <authorList>
            <consortium name="EnsemblPlants"/>
        </authorList>
    </citation>
    <scope>IDENTIFICATION</scope>
</reference>
<dbReference type="AlphaFoldDB" id="A0A7N0RDH9"/>
<proteinExistence type="predicted"/>
<dbReference type="PANTHER" id="PTHR34837">
    <property type="entry name" value="OS05G0595500 PROTEIN"/>
    <property type="match status" value="1"/>
</dbReference>
<accession>A0A7N0RDH9</accession>
<dbReference type="PANTHER" id="PTHR34837:SF2">
    <property type="entry name" value="OS05G0595500 PROTEIN"/>
    <property type="match status" value="1"/>
</dbReference>
<evidence type="ECO:0000313" key="2">
    <source>
        <dbReference type="EnsemblPlants" id="Kaladp0008s0086.1.v1.1"/>
    </source>
</evidence>
<dbReference type="EnsemblPlants" id="Kaladp0008s0086.4.v1.1">
    <property type="protein sequence ID" value="Kaladp0008s0086.4.v1.1"/>
    <property type="gene ID" value="Kaladp0008s0086.v1.1"/>
</dbReference>
<sequence>MDVSLGNIRIYPDHFQPSASCPTSLHKKKQYTYPSRTDNNTRCFSCLQTERRIEKAKSMLKLLSLRRLTWSSGADYEEKVEINATELAALRSELSDLEEREAHLKAQLENIDELLRSARLTGYLYMRTRWKALPGEPPPLDDSEVDDWLPRFVVLHGPCIFFYLKCTDLSPQDSCLLSDIDGIGPLPSIEKNGEEIRHAFYMSTHHGLRYECSSESKIQVDGWLTAVQEDLELQHRDTEAPNTTKC</sequence>
<dbReference type="OMA" id="SNCTAPD"/>
<evidence type="ECO:0000256" key="1">
    <source>
        <dbReference type="SAM" id="Coils"/>
    </source>
</evidence>
<keyword evidence="1" id="KW-0175">Coiled coil</keyword>
<dbReference type="Proteomes" id="UP000594263">
    <property type="component" value="Unplaced"/>
</dbReference>
<dbReference type="Gramene" id="Kaladp0008s0086.4.v1.1">
    <property type="protein sequence ID" value="Kaladp0008s0086.4.v1.1"/>
    <property type="gene ID" value="Kaladp0008s0086.v1.1"/>
</dbReference>
<protein>
    <recommendedName>
        <fullName evidence="4">PH domain-containing protein</fullName>
    </recommendedName>
</protein>
<evidence type="ECO:0008006" key="4">
    <source>
        <dbReference type="Google" id="ProtNLM"/>
    </source>
</evidence>
<dbReference type="Gene3D" id="2.30.29.30">
    <property type="entry name" value="Pleckstrin-homology domain (PH domain)/Phosphotyrosine-binding domain (PTB)"/>
    <property type="match status" value="1"/>
</dbReference>
<dbReference type="InterPro" id="IPR011993">
    <property type="entry name" value="PH-like_dom_sf"/>
</dbReference>
<dbReference type="SUPFAM" id="SSF50729">
    <property type="entry name" value="PH domain-like"/>
    <property type="match status" value="1"/>
</dbReference>
<evidence type="ECO:0000313" key="3">
    <source>
        <dbReference type="Proteomes" id="UP000594263"/>
    </source>
</evidence>
<dbReference type="Gramene" id="Kaladp0008s0086.1.v1.1">
    <property type="protein sequence ID" value="Kaladp0008s0086.1.v1.1"/>
    <property type="gene ID" value="Kaladp0008s0086.v1.1"/>
</dbReference>
<keyword evidence="3" id="KW-1185">Reference proteome</keyword>
<dbReference type="EnsemblPlants" id="Kaladp0008s0086.1.v1.1">
    <property type="protein sequence ID" value="Kaladp0008s0086.1.v1.1"/>
    <property type="gene ID" value="Kaladp0008s0086.v1.1"/>
</dbReference>
<name>A0A7N0RDH9_KALFE</name>